<gene>
    <name evidence="1" type="ORF">MTR67_027392</name>
</gene>
<keyword evidence="2" id="KW-1185">Reference proteome</keyword>
<organism evidence="1 2">
    <name type="scientific">Solanum verrucosum</name>
    <dbReference type="NCBI Taxonomy" id="315347"/>
    <lineage>
        <taxon>Eukaryota</taxon>
        <taxon>Viridiplantae</taxon>
        <taxon>Streptophyta</taxon>
        <taxon>Embryophyta</taxon>
        <taxon>Tracheophyta</taxon>
        <taxon>Spermatophyta</taxon>
        <taxon>Magnoliopsida</taxon>
        <taxon>eudicotyledons</taxon>
        <taxon>Gunneridae</taxon>
        <taxon>Pentapetalae</taxon>
        <taxon>asterids</taxon>
        <taxon>lamiids</taxon>
        <taxon>Solanales</taxon>
        <taxon>Solanaceae</taxon>
        <taxon>Solanoideae</taxon>
        <taxon>Solaneae</taxon>
        <taxon>Solanum</taxon>
    </lineage>
</organism>
<sequence>MAGQESYSWRAWYFSCGPMHPRSSTRMYILSRSCST</sequence>
<accession>A0AAF0R4Z2</accession>
<dbReference type="Proteomes" id="UP001234989">
    <property type="component" value="Chromosome 6"/>
</dbReference>
<protein>
    <submittedName>
        <fullName evidence="1">Uncharacterized protein</fullName>
    </submittedName>
</protein>
<name>A0AAF0R4Z2_SOLVR</name>
<dbReference type="EMBL" id="CP133617">
    <property type="protein sequence ID" value="WMV34007.1"/>
    <property type="molecule type" value="Genomic_DNA"/>
</dbReference>
<evidence type="ECO:0000313" key="1">
    <source>
        <dbReference type="EMBL" id="WMV34007.1"/>
    </source>
</evidence>
<dbReference type="AlphaFoldDB" id="A0AAF0R4Z2"/>
<reference evidence="1" key="1">
    <citation type="submission" date="2023-08" db="EMBL/GenBank/DDBJ databases">
        <title>A de novo genome assembly of Solanum verrucosum Schlechtendal, a Mexican diploid species geographically isolated from the other diploid A-genome species in potato relatives.</title>
        <authorList>
            <person name="Hosaka K."/>
        </authorList>
    </citation>
    <scope>NUCLEOTIDE SEQUENCE</scope>
    <source>
        <tissue evidence="1">Young leaves</tissue>
    </source>
</reference>
<proteinExistence type="predicted"/>
<evidence type="ECO:0000313" key="2">
    <source>
        <dbReference type="Proteomes" id="UP001234989"/>
    </source>
</evidence>